<keyword evidence="3" id="KW-1185">Reference proteome</keyword>
<sequence>MEVQGPKMVRKKLASYKGSIQEAEGRTEKAKQSLQLVEKRFIKAICKKSKMEDLIRKREMQLERAEARITGIQLKWDALVRFYEEMNVLVPGYHQSGLEDQEFDIEIAKFTEKTEKAKKKYNACVDRERVLRDKTERARWRQIRAESALRELQEQLTSIKKRVQDLDERKLQRDAREHQMETLEAKVKRALAKAQERENTEVELEEKIIQLEDQIEMYVQRKKRAISFLADRENNNPVQSWTISFWVQKSPQTTYRSSISITVGGANDT</sequence>
<keyword evidence="1" id="KW-0175">Coiled coil</keyword>
<dbReference type="EMBL" id="CALNXI010000240">
    <property type="protein sequence ID" value="CAH3022920.1"/>
    <property type="molecule type" value="Genomic_DNA"/>
</dbReference>
<evidence type="ECO:0000313" key="2">
    <source>
        <dbReference type="EMBL" id="CAH3022920.1"/>
    </source>
</evidence>
<dbReference type="Proteomes" id="UP001159427">
    <property type="component" value="Unassembled WGS sequence"/>
</dbReference>
<reference evidence="2 3" key="1">
    <citation type="submission" date="2022-05" db="EMBL/GenBank/DDBJ databases">
        <authorList>
            <consortium name="Genoscope - CEA"/>
            <person name="William W."/>
        </authorList>
    </citation>
    <scope>NUCLEOTIDE SEQUENCE [LARGE SCALE GENOMIC DNA]</scope>
</reference>
<evidence type="ECO:0000313" key="3">
    <source>
        <dbReference type="Proteomes" id="UP001159427"/>
    </source>
</evidence>
<name>A0ABN8M339_9CNID</name>
<comment type="caution">
    <text evidence="2">The sequence shown here is derived from an EMBL/GenBank/DDBJ whole genome shotgun (WGS) entry which is preliminary data.</text>
</comment>
<accession>A0ABN8M339</accession>
<dbReference type="SUPFAM" id="SSF57997">
    <property type="entry name" value="Tropomyosin"/>
    <property type="match status" value="1"/>
</dbReference>
<proteinExistence type="predicted"/>
<organism evidence="2 3">
    <name type="scientific">Porites evermanni</name>
    <dbReference type="NCBI Taxonomy" id="104178"/>
    <lineage>
        <taxon>Eukaryota</taxon>
        <taxon>Metazoa</taxon>
        <taxon>Cnidaria</taxon>
        <taxon>Anthozoa</taxon>
        <taxon>Hexacorallia</taxon>
        <taxon>Scleractinia</taxon>
        <taxon>Fungiina</taxon>
        <taxon>Poritidae</taxon>
        <taxon>Porites</taxon>
    </lineage>
</organism>
<protein>
    <submittedName>
        <fullName evidence="2">Uncharacterized protein</fullName>
    </submittedName>
</protein>
<feature type="coiled-coil region" evidence="1">
    <location>
        <begin position="20"/>
        <end position="68"/>
    </location>
</feature>
<evidence type="ECO:0000256" key="1">
    <source>
        <dbReference type="SAM" id="Coils"/>
    </source>
</evidence>
<feature type="coiled-coil region" evidence="1">
    <location>
        <begin position="142"/>
        <end position="221"/>
    </location>
</feature>
<gene>
    <name evidence="2" type="ORF">PEVE_00017485</name>
</gene>